<dbReference type="EMBL" id="JAOZFE010000003">
    <property type="protein sequence ID" value="MCW0953135.1"/>
    <property type="molecule type" value="Genomic_DNA"/>
</dbReference>
<keyword evidence="3 8" id="KW-0444">Lipid biosynthesis</keyword>
<evidence type="ECO:0000256" key="8">
    <source>
        <dbReference type="RuleBase" id="RU364072"/>
    </source>
</evidence>
<dbReference type="CDD" id="cd06850">
    <property type="entry name" value="biotinyl_domain"/>
    <property type="match status" value="1"/>
</dbReference>
<evidence type="ECO:0000313" key="11">
    <source>
        <dbReference type="Proteomes" id="UP001526225"/>
    </source>
</evidence>
<dbReference type="PROSITE" id="PS00188">
    <property type="entry name" value="BIOTIN"/>
    <property type="match status" value="1"/>
</dbReference>
<proteinExistence type="predicted"/>
<dbReference type="Proteomes" id="UP001526225">
    <property type="component" value="Unassembled WGS sequence"/>
</dbReference>
<evidence type="ECO:0000256" key="3">
    <source>
        <dbReference type="ARBA" id="ARBA00022516"/>
    </source>
</evidence>
<dbReference type="PROSITE" id="PS50968">
    <property type="entry name" value="BIOTINYL_LIPOYL"/>
    <property type="match status" value="1"/>
</dbReference>
<protein>
    <recommendedName>
        <fullName evidence="2 8">Biotin carboxyl carrier protein of acetyl-CoA carboxylase</fullName>
    </recommendedName>
</protein>
<dbReference type="Gene3D" id="2.40.50.100">
    <property type="match status" value="1"/>
</dbReference>
<dbReference type="PANTHER" id="PTHR45266:SF3">
    <property type="entry name" value="OXALOACETATE DECARBOXYLASE ALPHA CHAIN"/>
    <property type="match status" value="1"/>
</dbReference>
<comment type="pathway">
    <text evidence="1 8">Lipid metabolism; fatty acid biosynthesis.</text>
</comment>
<gene>
    <name evidence="10" type="ORF">OIT44_03485</name>
</gene>
<keyword evidence="6 8" id="KW-0275">Fatty acid biosynthesis</keyword>
<reference evidence="10 11" key="1">
    <citation type="submission" date="2022-10" db="EMBL/GenBank/DDBJ databases">
        <title>Weissella fermenti sp. nov., isolated from fermented cabbage.</title>
        <authorList>
            <person name="Lee J.K."/>
            <person name="Baek J.H."/>
            <person name="Choi D.G."/>
            <person name="Kim J.M."/>
            <person name="Jeon C.O."/>
        </authorList>
    </citation>
    <scope>NUCLEOTIDE SEQUENCE [LARGE SCALE GENOMIC DNA]</scope>
    <source>
        <strain evidence="10 11">KACC 18534</strain>
    </source>
</reference>
<evidence type="ECO:0000256" key="5">
    <source>
        <dbReference type="ARBA" id="ARBA00023098"/>
    </source>
</evidence>
<dbReference type="InterPro" id="IPR011053">
    <property type="entry name" value="Single_hybrid_motif"/>
</dbReference>
<comment type="function">
    <text evidence="8">This protein is a component of the acetyl coenzyme A carboxylase complex; first, biotin carboxylase catalyzes the carboxylation of the carrier protein and then the transcarboxylase transfers the carboxyl group to form malonyl-CoA.</text>
</comment>
<dbReference type="InterPro" id="IPR050709">
    <property type="entry name" value="Biotin_Carboxyl_Carrier/Decarb"/>
</dbReference>
<evidence type="ECO:0000256" key="7">
    <source>
        <dbReference type="ARBA" id="ARBA00023267"/>
    </source>
</evidence>
<organism evidence="10 11">
    <name type="scientific">Weissella ceti</name>
    <dbReference type="NCBI Taxonomy" id="759620"/>
    <lineage>
        <taxon>Bacteria</taxon>
        <taxon>Bacillati</taxon>
        <taxon>Bacillota</taxon>
        <taxon>Bacilli</taxon>
        <taxon>Lactobacillales</taxon>
        <taxon>Lactobacillaceae</taxon>
        <taxon>Weissella</taxon>
    </lineage>
</organism>
<accession>A0ABT3E3Z4</accession>
<name>A0ABT3E3Z4_9LACO</name>
<dbReference type="Pfam" id="PF00364">
    <property type="entry name" value="Biotin_lipoyl"/>
    <property type="match status" value="1"/>
</dbReference>
<evidence type="ECO:0000256" key="1">
    <source>
        <dbReference type="ARBA" id="ARBA00005194"/>
    </source>
</evidence>
<keyword evidence="7 8" id="KW-0092">Biotin</keyword>
<evidence type="ECO:0000256" key="4">
    <source>
        <dbReference type="ARBA" id="ARBA00022832"/>
    </source>
</evidence>
<evidence type="ECO:0000313" key="10">
    <source>
        <dbReference type="EMBL" id="MCW0953135.1"/>
    </source>
</evidence>
<dbReference type="InterPro" id="IPR000089">
    <property type="entry name" value="Biotin_lipoyl"/>
</dbReference>
<sequence length="156" mass="17056">MDLTLTDVERLMTQFEQSDLREFHLNAAQVTLTLSKNEWHGNVGTSTMPQAQENMPQVPMVSQTDTVNESANNEELANIKAELVGTVHLQPSPDAEPFVTVGQTIQAGEQVAIIEAMKLMTPVISPISGTIQTICVTNNDVVAYNDVLFEVTPMEA</sequence>
<dbReference type="InterPro" id="IPR001882">
    <property type="entry name" value="Biotin_BS"/>
</dbReference>
<dbReference type="SUPFAM" id="SSF51230">
    <property type="entry name" value="Single hybrid motif"/>
    <property type="match status" value="1"/>
</dbReference>
<keyword evidence="11" id="KW-1185">Reference proteome</keyword>
<keyword evidence="4 8" id="KW-0276">Fatty acid metabolism</keyword>
<keyword evidence="5 8" id="KW-0443">Lipid metabolism</keyword>
<dbReference type="PRINTS" id="PR01071">
    <property type="entry name" value="ACOABIOTINCC"/>
</dbReference>
<evidence type="ECO:0000259" key="9">
    <source>
        <dbReference type="PROSITE" id="PS50968"/>
    </source>
</evidence>
<evidence type="ECO:0000256" key="2">
    <source>
        <dbReference type="ARBA" id="ARBA00017562"/>
    </source>
</evidence>
<evidence type="ECO:0000256" key="6">
    <source>
        <dbReference type="ARBA" id="ARBA00023160"/>
    </source>
</evidence>
<dbReference type="InterPro" id="IPR001249">
    <property type="entry name" value="AcCoA_biotinCC"/>
</dbReference>
<dbReference type="RefSeq" id="WP_213409558.1">
    <property type="nucleotide sequence ID" value="NZ_CP074441.1"/>
</dbReference>
<comment type="caution">
    <text evidence="10">The sequence shown here is derived from an EMBL/GenBank/DDBJ whole genome shotgun (WGS) entry which is preliminary data.</text>
</comment>
<feature type="domain" description="Lipoyl-binding" evidence="9">
    <location>
        <begin position="76"/>
        <end position="152"/>
    </location>
</feature>
<dbReference type="PANTHER" id="PTHR45266">
    <property type="entry name" value="OXALOACETATE DECARBOXYLASE ALPHA CHAIN"/>
    <property type="match status" value="1"/>
</dbReference>